<sequence length="92" mass="10126">MRSFSVDPDRARMLAGVLLDAADHPPPTPLPHPEASAGLDRFAASLHQALTHLDDQTRRVHDRARVLAERSHRVIDAAERTDHALAAQLGRL</sequence>
<reference evidence="1 2" key="1">
    <citation type="journal article" date="2021" name="Int. J. Syst. Evol. Microbiol.">
        <title>Classification of three corynebacterial strains isolated from a small paddock in North Rhine-Westphalia: proposal of &lt;i&gt;Corynebacterium kalinowskii&lt;/i&gt; sp. nov., &lt;i&gt;Corynebacterium comes&lt;/i&gt; sp. nov. and &lt;i&gt;Corynebacterium occultum&lt;/i&gt; sp. nov.</title>
        <authorList>
            <person name="Schaffert L."/>
            <person name="Ruwe M."/>
            <person name="Milse J."/>
            <person name="Hanuschka K."/>
            <person name="Ortseifen V."/>
            <person name="Droste J."/>
            <person name="Brandt D."/>
            <person name="Schl L."/>
            <person name="Kutter Y."/>
            <person name="Vinke S."/>
            <person name="Vieh P."/>
            <person name="Jacob L."/>
            <person name="L N.C."/>
            <person name="Schulte-Berndt E."/>
            <person name="Hain C."/>
            <person name="Linder M."/>
            <person name="Schmidt P."/>
            <person name="Wollenschl L."/>
            <person name="Luttermann T."/>
            <person name="Thieme E."/>
            <person name="Hassa J."/>
            <person name="Haak M."/>
            <person name="Wittchen M."/>
            <person name="Mentz A."/>
            <person name="Persicke M."/>
            <person name="Busche T."/>
            <person name="R C."/>
        </authorList>
    </citation>
    <scope>NUCLEOTIDE SEQUENCE [LARGE SCALE GENOMIC DNA]</scope>
    <source>
        <strain evidence="1 2">2019</strain>
    </source>
</reference>
<proteinExistence type="predicted"/>
<dbReference type="Proteomes" id="UP000425178">
    <property type="component" value="Chromosome"/>
</dbReference>
<name>A0A6B8WAG1_9CORY</name>
<dbReference type="EMBL" id="CP046453">
    <property type="protein sequence ID" value="QGU03868.1"/>
    <property type="molecule type" value="Genomic_DNA"/>
</dbReference>
<evidence type="ECO:0000313" key="2">
    <source>
        <dbReference type="Proteomes" id="UP000425178"/>
    </source>
</evidence>
<protein>
    <submittedName>
        <fullName evidence="1">Uncharacterized protein</fullName>
    </submittedName>
</protein>
<gene>
    <name evidence="1" type="ORF">CETAM_02940</name>
</gene>
<evidence type="ECO:0000313" key="1">
    <source>
        <dbReference type="EMBL" id="QGU03868.1"/>
    </source>
</evidence>
<organism evidence="1 2">
    <name type="scientific">Corynebacterium comes</name>
    <dbReference type="NCBI Taxonomy" id="2675218"/>
    <lineage>
        <taxon>Bacteria</taxon>
        <taxon>Bacillati</taxon>
        <taxon>Actinomycetota</taxon>
        <taxon>Actinomycetes</taxon>
        <taxon>Mycobacteriales</taxon>
        <taxon>Corynebacteriaceae</taxon>
        <taxon>Corynebacterium</taxon>
    </lineage>
</organism>
<dbReference type="RefSeq" id="WP_156227001.1">
    <property type="nucleotide sequence ID" value="NZ_CP046453.1"/>
</dbReference>
<dbReference type="KEGG" id="ccoe:CETAM_02940"/>
<accession>A0A6B8WAG1</accession>
<keyword evidence="2" id="KW-1185">Reference proteome</keyword>
<dbReference type="AlphaFoldDB" id="A0A6B8WAG1"/>